<name>A0A7J8BTM2_ROUAE</name>
<proteinExistence type="predicted"/>
<dbReference type="AlphaFoldDB" id="A0A7J8BTM2"/>
<organism evidence="2 3">
    <name type="scientific">Rousettus aegyptiacus</name>
    <name type="common">Egyptian fruit bat</name>
    <name type="synonym">Pteropus aegyptiacus</name>
    <dbReference type="NCBI Taxonomy" id="9407"/>
    <lineage>
        <taxon>Eukaryota</taxon>
        <taxon>Metazoa</taxon>
        <taxon>Chordata</taxon>
        <taxon>Craniata</taxon>
        <taxon>Vertebrata</taxon>
        <taxon>Euteleostomi</taxon>
        <taxon>Mammalia</taxon>
        <taxon>Eutheria</taxon>
        <taxon>Laurasiatheria</taxon>
        <taxon>Chiroptera</taxon>
        <taxon>Yinpterochiroptera</taxon>
        <taxon>Pteropodoidea</taxon>
        <taxon>Pteropodidae</taxon>
        <taxon>Rousettinae</taxon>
        <taxon>Rousettus</taxon>
    </lineage>
</organism>
<evidence type="ECO:0000313" key="2">
    <source>
        <dbReference type="EMBL" id="KAF6401630.1"/>
    </source>
</evidence>
<reference evidence="2 3" key="1">
    <citation type="journal article" date="2020" name="Nature">
        <title>Six reference-quality genomes reveal evolution of bat adaptations.</title>
        <authorList>
            <person name="Jebb D."/>
            <person name="Huang Z."/>
            <person name="Pippel M."/>
            <person name="Hughes G.M."/>
            <person name="Lavrichenko K."/>
            <person name="Devanna P."/>
            <person name="Winkler S."/>
            <person name="Jermiin L.S."/>
            <person name="Skirmuntt E.C."/>
            <person name="Katzourakis A."/>
            <person name="Burkitt-Gray L."/>
            <person name="Ray D.A."/>
            <person name="Sullivan K.A.M."/>
            <person name="Roscito J.G."/>
            <person name="Kirilenko B.M."/>
            <person name="Davalos L.M."/>
            <person name="Corthals A.P."/>
            <person name="Power M.L."/>
            <person name="Jones G."/>
            <person name="Ransome R.D."/>
            <person name="Dechmann D.K.N."/>
            <person name="Locatelli A.G."/>
            <person name="Puechmaille S.J."/>
            <person name="Fedrigo O."/>
            <person name="Jarvis E.D."/>
            <person name="Hiller M."/>
            <person name="Vernes S.C."/>
            <person name="Myers E.W."/>
            <person name="Teeling E.C."/>
        </authorList>
    </citation>
    <scope>NUCLEOTIDE SEQUENCE [LARGE SCALE GENOMIC DNA]</scope>
    <source>
        <strain evidence="2">MRouAeg1</strain>
        <tissue evidence="2">Muscle</tissue>
    </source>
</reference>
<sequence length="153" mass="16610">MPCVPHSKRGRGAVSRTRDLLDTRGKGPGRPPPQLHNWNHRPRRGRVHTERHAWTPAILLACATALGTQRKRDVDLMGLPSSGQSICRPVEPKPPPQGPVSCAPDSCSGKGINMPMSSSQYIKSADKSITKVSVQQRELSFSPSSLPLPRGLP</sequence>
<feature type="region of interest" description="Disordered" evidence="1">
    <location>
        <begin position="85"/>
        <end position="106"/>
    </location>
</feature>
<dbReference type="EMBL" id="JACASE010000016">
    <property type="protein sequence ID" value="KAF6401630.1"/>
    <property type="molecule type" value="Genomic_DNA"/>
</dbReference>
<gene>
    <name evidence="2" type="ORF">HJG63_009667</name>
</gene>
<evidence type="ECO:0000256" key="1">
    <source>
        <dbReference type="SAM" id="MobiDB-lite"/>
    </source>
</evidence>
<dbReference type="Proteomes" id="UP000593571">
    <property type="component" value="Unassembled WGS sequence"/>
</dbReference>
<keyword evidence="3" id="KW-1185">Reference proteome</keyword>
<feature type="region of interest" description="Disordered" evidence="1">
    <location>
        <begin position="1"/>
        <end position="49"/>
    </location>
</feature>
<evidence type="ECO:0000313" key="3">
    <source>
        <dbReference type="Proteomes" id="UP000593571"/>
    </source>
</evidence>
<comment type="caution">
    <text evidence="2">The sequence shown here is derived from an EMBL/GenBank/DDBJ whole genome shotgun (WGS) entry which is preliminary data.</text>
</comment>
<protein>
    <submittedName>
        <fullName evidence="2">Uncharacterized protein</fullName>
    </submittedName>
</protein>
<feature type="compositionally biased region" description="Basic and acidic residues" evidence="1">
    <location>
        <begin position="16"/>
        <end position="25"/>
    </location>
</feature>
<accession>A0A7J8BTM2</accession>
<feature type="compositionally biased region" description="Basic residues" evidence="1">
    <location>
        <begin position="1"/>
        <end position="11"/>
    </location>
</feature>